<proteinExistence type="predicted"/>
<keyword evidence="1" id="KW-0472">Membrane</keyword>
<dbReference type="EMBL" id="NWUO01000005">
    <property type="protein sequence ID" value="PNS12107.1"/>
    <property type="molecule type" value="Genomic_DNA"/>
</dbReference>
<accession>A0A2K1QAS4</accession>
<dbReference type="Proteomes" id="UP000236345">
    <property type="component" value="Unassembled WGS sequence"/>
</dbReference>
<keyword evidence="1" id="KW-1133">Transmembrane helix</keyword>
<evidence type="ECO:0000256" key="1">
    <source>
        <dbReference type="SAM" id="Phobius"/>
    </source>
</evidence>
<reference evidence="3" key="1">
    <citation type="submission" date="2017-09" db="EMBL/GenBank/DDBJ databases">
        <authorList>
            <person name="Palmer M."/>
            <person name="Steenkamp E.T."/>
            <person name="Coetzee M.P."/>
            <person name="Avontuur J.R."/>
            <person name="Van Zyl E."/>
            <person name="Chan W.-Y."/>
            <person name="Blom J."/>
            <person name="Venter S.N."/>
        </authorList>
    </citation>
    <scope>NUCLEOTIDE SEQUENCE [LARGE SCALE GENOMIC DNA]</scope>
    <source>
        <strain evidence="3">QC88-366</strain>
    </source>
</reference>
<name>A0A2K1QAS4_9GAMM</name>
<keyword evidence="3" id="KW-1185">Reference proteome</keyword>
<feature type="transmembrane region" description="Helical" evidence="1">
    <location>
        <begin position="72"/>
        <end position="97"/>
    </location>
</feature>
<feature type="transmembrane region" description="Helical" evidence="1">
    <location>
        <begin position="34"/>
        <end position="52"/>
    </location>
</feature>
<keyword evidence="1" id="KW-0812">Transmembrane</keyword>
<feature type="transmembrane region" description="Helical" evidence="1">
    <location>
        <begin position="6"/>
        <end position="27"/>
    </location>
</feature>
<gene>
    <name evidence="2" type="ORF">COO59_09010</name>
</gene>
<organism evidence="2 3">
    <name type="scientific">Mixta theicola</name>
    <dbReference type="NCBI Taxonomy" id="1458355"/>
    <lineage>
        <taxon>Bacteria</taxon>
        <taxon>Pseudomonadati</taxon>
        <taxon>Pseudomonadota</taxon>
        <taxon>Gammaproteobacteria</taxon>
        <taxon>Enterobacterales</taxon>
        <taxon>Erwiniaceae</taxon>
        <taxon>Mixta</taxon>
    </lineage>
</organism>
<dbReference type="AlphaFoldDB" id="A0A2K1QAS4"/>
<evidence type="ECO:0000313" key="3">
    <source>
        <dbReference type="Proteomes" id="UP000236345"/>
    </source>
</evidence>
<comment type="caution">
    <text evidence="2">The sequence shown here is derived from an EMBL/GenBank/DDBJ whole genome shotgun (WGS) entry which is preliminary data.</text>
</comment>
<protein>
    <recommendedName>
        <fullName evidence="4">Colicin transporter</fullName>
    </recommendedName>
</protein>
<evidence type="ECO:0000313" key="2">
    <source>
        <dbReference type="EMBL" id="PNS12107.1"/>
    </source>
</evidence>
<evidence type="ECO:0008006" key="4">
    <source>
        <dbReference type="Google" id="ProtNLM"/>
    </source>
</evidence>
<sequence length="102" mass="12132">MLLVNFNYLINFPPVCLAIALIIFLMLIADYFHWFIVFYRLLLPPFILYALSEVTDDFRALAVIYNRSVNRFNLYLTPSFIYVIATIITLFPVIYLYKIHIQ</sequence>